<proteinExistence type="inferred from homology"/>
<feature type="repeat" description="Solcar" evidence="8">
    <location>
        <begin position="6"/>
        <end position="96"/>
    </location>
</feature>
<dbReference type="SUPFAM" id="SSF103506">
    <property type="entry name" value="Mitochondrial carrier"/>
    <property type="match status" value="1"/>
</dbReference>
<dbReference type="InterPro" id="IPR023395">
    <property type="entry name" value="MCP_dom_sf"/>
</dbReference>
<reference evidence="11 12" key="1">
    <citation type="submission" date="2018-04" db="EMBL/GenBank/DDBJ databases">
        <authorList>
            <person name="Vogel A."/>
        </authorList>
    </citation>
    <scope>NUCLEOTIDE SEQUENCE [LARGE SCALE GENOMIC DNA]</scope>
</reference>
<evidence type="ECO:0000256" key="5">
    <source>
        <dbReference type="ARBA" id="ARBA00022737"/>
    </source>
</evidence>
<keyword evidence="7 8" id="KW-0472">Membrane</keyword>
<feature type="transmembrane region" description="Helical" evidence="10">
    <location>
        <begin position="111"/>
        <end position="133"/>
    </location>
</feature>
<dbReference type="EMBL" id="OOIL02000014">
    <property type="protein sequence ID" value="VFQ59390.1"/>
    <property type="molecule type" value="Genomic_DNA"/>
</dbReference>
<comment type="subcellular location">
    <subcellularLocation>
        <location evidence="1">Membrane</location>
        <topology evidence="1">Multi-pass membrane protein</topology>
    </subcellularLocation>
</comment>
<dbReference type="AlphaFoldDB" id="A0A484K1S7"/>
<name>A0A484K1S7_9ASTE</name>
<evidence type="ECO:0000256" key="2">
    <source>
        <dbReference type="ARBA" id="ARBA00006375"/>
    </source>
</evidence>
<evidence type="ECO:0000313" key="12">
    <source>
        <dbReference type="Proteomes" id="UP000595140"/>
    </source>
</evidence>
<comment type="similarity">
    <text evidence="2 9">Belongs to the mitochondrial carrier (TC 2.A.29) family.</text>
</comment>
<dbReference type="OrthoDB" id="269120at2759"/>
<dbReference type="Pfam" id="PF00153">
    <property type="entry name" value="Mito_carr"/>
    <property type="match status" value="3"/>
</dbReference>
<dbReference type="InterPro" id="IPR018108">
    <property type="entry name" value="MCP_transmembrane"/>
</dbReference>
<evidence type="ECO:0000256" key="4">
    <source>
        <dbReference type="ARBA" id="ARBA00022692"/>
    </source>
</evidence>
<evidence type="ECO:0000256" key="1">
    <source>
        <dbReference type="ARBA" id="ARBA00004141"/>
    </source>
</evidence>
<dbReference type="FunFam" id="1.50.40.10:FF:000090">
    <property type="entry name" value="Folate transporter 1, chloroplastic"/>
    <property type="match status" value="1"/>
</dbReference>
<keyword evidence="5" id="KW-0677">Repeat</keyword>
<keyword evidence="6 10" id="KW-1133">Transmembrane helix</keyword>
<sequence>MASQVGGGAENAAAGALAGFATVAAMHPLDVIRTRFQVNDGRTMAVPSYKNTPHALFTIARCEGLRGLYAGFFPAVLGSSISWGLFFFFYGRAKQRYAGHMEKDEKLNPSFHLAAAAEAGALVSFCTNPVWLIKTRLQLQNPLHQTRQYAGVYDALRTILKEEGWTALYRGIWPSLFLVSHGAIQFTAYEELRKLLIDFKSRRTNKRSNDELLNSLDYSFLGGSSKVAAILSTYPFQVIRSRLQQRPSIDGIHRYTDSLHAVKETARFEGIRGFYKGITANLLKNVPASAVTFVVYENVLKLFKLVRSKD</sequence>
<evidence type="ECO:0000256" key="8">
    <source>
        <dbReference type="PROSITE-ProRule" id="PRU00282"/>
    </source>
</evidence>
<feature type="repeat" description="Solcar" evidence="8">
    <location>
        <begin position="213"/>
        <end position="302"/>
    </location>
</feature>
<evidence type="ECO:0000256" key="9">
    <source>
        <dbReference type="RuleBase" id="RU000488"/>
    </source>
</evidence>
<dbReference type="GO" id="GO:0055085">
    <property type="term" value="P:transmembrane transport"/>
    <property type="evidence" value="ECO:0007669"/>
    <property type="project" value="InterPro"/>
</dbReference>
<dbReference type="GO" id="GO:0016020">
    <property type="term" value="C:membrane"/>
    <property type="evidence" value="ECO:0007669"/>
    <property type="project" value="UniProtKB-SubCell"/>
</dbReference>
<protein>
    <recommendedName>
        <fullName evidence="13">Folate transporter 1, chloroplastic</fullName>
    </recommendedName>
</protein>
<keyword evidence="4 8" id="KW-0812">Transmembrane</keyword>
<dbReference type="Proteomes" id="UP000595140">
    <property type="component" value="Unassembled WGS sequence"/>
</dbReference>
<accession>A0A484K1S7</accession>
<dbReference type="Gene3D" id="1.50.40.10">
    <property type="entry name" value="Mitochondrial carrier domain"/>
    <property type="match status" value="2"/>
</dbReference>
<feature type="transmembrane region" description="Helical" evidence="10">
    <location>
        <begin position="68"/>
        <end position="90"/>
    </location>
</feature>
<organism evidence="11 12">
    <name type="scientific">Cuscuta campestris</name>
    <dbReference type="NCBI Taxonomy" id="132261"/>
    <lineage>
        <taxon>Eukaryota</taxon>
        <taxon>Viridiplantae</taxon>
        <taxon>Streptophyta</taxon>
        <taxon>Embryophyta</taxon>
        <taxon>Tracheophyta</taxon>
        <taxon>Spermatophyta</taxon>
        <taxon>Magnoliopsida</taxon>
        <taxon>eudicotyledons</taxon>
        <taxon>Gunneridae</taxon>
        <taxon>Pentapetalae</taxon>
        <taxon>asterids</taxon>
        <taxon>lamiids</taxon>
        <taxon>Solanales</taxon>
        <taxon>Convolvulaceae</taxon>
        <taxon>Cuscuteae</taxon>
        <taxon>Cuscuta</taxon>
        <taxon>Cuscuta subgen. Grammica</taxon>
        <taxon>Cuscuta sect. Cleistogrammica</taxon>
    </lineage>
</organism>
<evidence type="ECO:0000256" key="3">
    <source>
        <dbReference type="ARBA" id="ARBA00022448"/>
    </source>
</evidence>
<gene>
    <name evidence="11" type="ORF">CCAM_LOCUS1166</name>
</gene>
<dbReference type="InterPro" id="IPR044712">
    <property type="entry name" value="SLC25A32-like"/>
</dbReference>
<evidence type="ECO:0000256" key="7">
    <source>
        <dbReference type="ARBA" id="ARBA00023136"/>
    </source>
</evidence>
<feature type="repeat" description="Solcar" evidence="8">
    <location>
        <begin position="107"/>
        <end position="195"/>
    </location>
</feature>
<evidence type="ECO:0000256" key="10">
    <source>
        <dbReference type="SAM" id="Phobius"/>
    </source>
</evidence>
<dbReference type="GO" id="GO:0006862">
    <property type="term" value="P:nucleotide transport"/>
    <property type="evidence" value="ECO:0007669"/>
    <property type="project" value="InterPro"/>
</dbReference>
<dbReference type="PROSITE" id="PS50920">
    <property type="entry name" value="SOLCAR"/>
    <property type="match status" value="3"/>
</dbReference>
<evidence type="ECO:0008006" key="13">
    <source>
        <dbReference type="Google" id="ProtNLM"/>
    </source>
</evidence>
<evidence type="ECO:0000313" key="11">
    <source>
        <dbReference type="EMBL" id="VFQ59390.1"/>
    </source>
</evidence>
<dbReference type="PANTHER" id="PTHR45683">
    <property type="entry name" value="MITOCHONDRIAL NICOTINAMIDE ADENINE DINUCLEOTIDE TRANSPORTER 1-RELATED-RELATED"/>
    <property type="match status" value="1"/>
</dbReference>
<evidence type="ECO:0000256" key="6">
    <source>
        <dbReference type="ARBA" id="ARBA00022989"/>
    </source>
</evidence>
<keyword evidence="12" id="KW-1185">Reference proteome</keyword>
<keyword evidence="3 9" id="KW-0813">Transport</keyword>